<dbReference type="SUPFAM" id="SSF55729">
    <property type="entry name" value="Acyl-CoA N-acyltransferases (Nat)"/>
    <property type="match status" value="1"/>
</dbReference>
<dbReference type="InterPro" id="IPR000182">
    <property type="entry name" value="GNAT_dom"/>
</dbReference>
<comment type="caution">
    <text evidence="2">The sequence shown here is derived from an EMBL/GenBank/DDBJ whole genome shotgun (WGS) entry which is preliminary data.</text>
</comment>
<reference evidence="2 3" key="1">
    <citation type="submission" date="2018-08" db="EMBL/GenBank/DDBJ databases">
        <title>Thalassotalea euphylliae genome.</title>
        <authorList>
            <person name="Summers S."/>
            <person name="Rice S.A."/>
            <person name="Freckelton M.L."/>
            <person name="Nedved B.T."/>
            <person name="Hadfield M.G."/>
        </authorList>
    </citation>
    <scope>NUCLEOTIDE SEQUENCE [LARGE SCALE GENOMIC DNA]</scope>
    <source>
        <strain evidence="2 3">H1</strain>
    </source>
</reference>
<dbReference type="Pfam" id="PF00583">
    <property type="entry name" value="Acetyltransf_1"/>
    <property type="match status" value="1"/>
</dbReference>
<evidence type="ECO:0000259" key="1">
    <source>
        <dbReference type="PROSITE" id="PS51186"/>
    </source>
</evidence>
<dbReference type="GO" id="GO:0016747">
    <property type="term" value="F:acyltransferase activity, transferring groups other than amino-acyl groups"/>
    <property type="evidence" value="ECO:0007669"/>
    <property type="project" value="InterPro"/>
</dbReference>
<dbReference type="PROSITE" id="PS51186">
    <property type="entry name" value="GNAT"/>
    <property type="match status" value="1"/>
</dbReference>
<evidence type="ECO:0000313" key="3">
    <source>
        <dbReference type="Proteomes" id="UP000256478"/>
    </source>
</evidence>
<keyword evidence="2" id="KW-0808">Transferase</keyword>
<proteinExistence type="predicted"/>
<name>A0A3E0TPA3_9GAMM</name>
<organism evidence="2 3">
    <name type="scientific">Thalassotalea euphylliae</name>
    <dbReference type="NCBI Taxonomy" id="1655234"/>
    <lineage>
        <taxon>Bacteria</taxon>
        <taxon>Pseudomonadati</taxon>
        <taxon>Pseudomonadota</taxon>
        <taxon>Gammaproteobacteria</taxon>
        <taxon>Alteromonadales</taxon>
        <taxon>Colwelliaceae</taxon>
        <taxon>Thalassotalea</taxon>
    </lineage>
</organism>
<dbReference type="Gene3D" id="3.40.630.30">
    <property type="match status" value="1"/>
</dbReference>
<feature type="domain" description="N-acetyltransferase" evidence="1">
    <location>
        <begin position="4"/>
        <end position="187"/>
    </location>
</feature>
<dbReference type="Proteomes" id="UP000256478">
    <property type="component" value="Unassembled WGS sequence"/>
</dbReference>
<dbReference type="OrthoDB" id="6321659at2"/>
<dbReference type="EMBL" id="QUOU01000001">
    <property type="protein sequence ID" value="REL25815.1"/>
    <property type="molecule type" value="Genomic_DNA"/>
</dbReference>
<protein>
    <submittedName>
        <fullName evidence="2">N-acetyltransferase</fullName>
    </submittedName>
</protein>
<gene>
    <name evidence="2" type="ORF">DXX93_04060</name>
</gene>
<evidence type="ECO:0000313" key="2">
    <source>
        <dbReference type="EMBL" id="REL25815.1"/>
    </source>
</evidence>
<dbReference type="CDD" id="cd04301">
    <property type="entry name" value="NAT_SF"/>
    <property type="match status" value="1"/>
</dbReference>
<dbReference type="RefSeq" id="WP_116006941.1">
    <property type="nucleotide sequence ID" value="NZ_QUOU01000001.1"/>
</dbReference>
<sequence length="188" mass="21418">MTTINYRALAPTDFDKVITLANHVHGDGYMDEHNIQEWYQKGFKNDINAGFVAYDNDKLVGFRLTYAAAQWHIDKWCSPQKWRANKEQVCYFKCNTVDEHYRGYGIGSELLKLSINAAQAQGAIAGVSHLWKQSPGNSAVKYFTKCGGELVQSHPDKWREEALNGYDCIICGFDCHCEAAEMIIYFDE</sequence>
<dbReference type="AlphaFoldDB" id="A0A3E0TPA3"/>
<dbReference type="InterPro" id="IPR016181">
    <property type="entry name" value="Acyl_CoA_acyltransferase"/>
</dbReference>
<accession>A0A3E0TPA3</accession>